<proteinExistence type="predicted"/>
<gene>
    <name evidence="1" type="ORF">EYF80_059345</name>
</gene>
<protein>
    <submittedName>
        <fullName evidence="1">Uncharacterized protein</fullName>
    </submittedName>
</protein>
<organism evidence="1 2">
    <name type="scientific">Liparis tanakae</name>
    <name type="common">Tanaka's snailfish</name>
    <dbReference type="NCBI Taxonomy" id="230148"/>
    <lineage>
        <taxon>Eukaryota</taxon>
        <taxon>Metazoa</taxon>
        <taxon>Chordata</taxon>
        <taxon>Craniata</taxon>
        <taxon>Vertebrata</taxon>
        <taxon>Euteleostomi</taxon>
        <taxon>Actinopterygii</taxon>
        <taxon>Neopterygii</taxon>
        <taxon>Teleostei</taxon>
        <taxon>Neoteleostei</taxon>
        <taxon>Acanthomorphata</taxon>
        <taxon>Eupercaria</taxon>
        <taxon>Perciformes</taxon>
        <taxon>Cottioidei</taxon>
        <taxon>Cottales</taxon>
        <taxon>Liparidae</taxon>
        <taxon>Liparis</taxon>
    </lineage>
</organism>
<reference evidence="1 2" key="1">
    <citation type="submission" date="2019-03" db="EMBL/GenBank/DDBJ databases">
        <title>First draft genome of Liparis tanakae, snailfish: a comprehensive survey of snailfish specific genes.</title>
        <authorList>
            <person name="Kim W."/>
            <person name="Song I."/>
            <person name="Jeong J.-H."/>
            <person name="Kim D."/>
            <person name="Kim S."/>
            <person name="Ryu S."/>
            <person name="Song J.Y."/>
            <person name="Lee S.K."/>
        </authorList>
    </citation>
    <scope>NUCLEOTIDE SEQUENCE [LARGE SCALE GENOMIC DNA]</scope>
    <source>
        <tissue evidence="1">Muscle</tissue>
    </source>
</reference>
<keyword evidence="2" id="KW-1185">Reference proteome</keyword>
<dbReference type="Proteomes" id="UP000314294">
    <property type="component" value="Unassembled WGS sequence"/>
</dbReference>
<evidence type="ECO:0000313" key="1">
    <source>
        <dbReference type="EMBL" id="TNN30503.1"/>
    </source>
</evidence>
<evidence type="ECO:0000313" key="2">
    <source>
        <dbReference type="Proteomes" id="UP000314294"/>
    </source>
</evidence>
<sequence length="62" mass="7730">MSWPRRCPRGENNRFLEFCCENLRQRRQVNGNLLQRSQPQRNPLTFYLWNLQNRNQNKRKQP</sequence>
<dbReference type="AlphaFoldDB" id="A0A4Z2ENY2"/>
<dbReference type="EMBL" id="SRLO01004420">
    <property type="protein sequence ID" value="TNN30503.1"/>
    <property type="molecule type" value="Genomic_DNA"/>
</dbReference>
<comment type="caution">
    <text evidence="1">The sequence shown here is derived from an EMBL/GenBank/DDBJ whole genome shotgun (WGS) entry which is preliminary data.</text>
</comment>
<accession>A0A4Z2ENY2</accession>
<name>A0A4Z2ENY2_9TELE</name>